<dbReference type="SUPFAM" id="SSF46689">
    <property type="entry name" value="Homeodomain-like"/>
    <property type="match status" value="1"/>
</dbReference>
<dbReference type="InterPro" id="IPR036271">
    <property type="entry name" value="Tet_transcr_reg_TetR-rel_C_sf"/>
</dbReference>
<dbReference type="InterPro" id="IPR001647">
    <property type="entry name" value="HTH_TetR"/>
</dbReference>
<protein>
    <submittedName>
        <fullName evidence="6">TetR family transcriptional regulator</fullName>
    </submittedName>
</protein>
<evidence type="ECO:0000313" key="7">
    <source>
        <dbReference type="Proteomes" id="UP000680865"/>
    </source>
</evidence>
<dbReference type="Pfam" id="PF00440">
    <property type="entry name" value="TetR_N"/>
    <property type="match status" value="1"/>
</dbReference>
<feature type="domain" description="HTH-type transcriptional regulator MT1864/Rv1816-like C-terminal" evidence="5">
    <location>
        <begin position="83"/>
        <end position="181"/>
    </location>
</feature>
<dbReference type="Gene3D" id="1.10.10.60">
    <property type="entry name" value="Homeodomain-like"/>
    <property type="match status" value="1"/>
</dbReference>
<evidence type="ECO:0000256" key="1">
    <source>
        <dbReference type="ARBA" id="ARBA00023015"/>
    </source>
</evidence>
<dbReference type="Gene3D" id="1.10.357.10">
    <property type="entry name" value="Tetracycline Repressor, domain 2"/>
    <property type="match status" value="1"/>
</dbReference>
<evidence type="ECO:0000256" key="2">
    <source>
        <dbReference type="ARBA" id="ARBA00023125"/>
    </source>
</evidence>
<feature type="domain" description="HTH tetR-type" evidence="4">
    <location>
        <begin position="13"/>
        <end position="56"/>
    </location>
</feature>
<comment type="caution">
    <text evidence="6">The sequence shown here is derived from an EMBL/GenBank/DDBJ whole genome shotgun (WGS) entry which is preliminary data.</text>
</comment>
<dbReference type="Proteomes" id="UP000680865">
    <property type="component" value="Unassembled WGS sequence"/>
</dbReference>
<accession>A0A919T498</accession>
<dbReference type="Pfam" id="PF13305">
    <property type="entry name" value="TetR_C_33"/>
    <property type="match status" value="1"/>
</dbReference>
<evidence type="ECO:0000259" key="4">
    <source>
        <dbReference type="Pfam" id="PF00440"/>
    </source>
</evidence>
<name>A0A919T498_9ACTN</name>
<keyword evidence="7" id="KW-1185">Reference proteome</keyword>
<keyword evidence="2" id="KW-0238">DNA-binding</keyword>
<gene>
    <name evidence="6" type="ORF">Aco04nite_91840</name>
</gene>
<evidence type="ECO:0000256" key="3">
    <source>
        <dbReference type="ARBA" id="ARBA00023163"/>
    </source>
</evidence>
<evidence type="ECO:0000313" key="6">
    <source>
        <dbReference type="EMBL" id="GIM84527.1"/>
    </source>
</evidence>
<organism evidence="6 7">
    <name type="scientific">Winogradskya consettensis</name>
    <dbReference type="NCBI Taxonomy" id="113560"/>
    <lineage>
        <taxon>Bacteria</taxon>
        <taxon>Bacillati</taxon>
        <taxon>Actinomycetota</taxon>
        <taxon>Actinomycetes</taxon>
        <taxon>Micromonosporales</taxon>
        <taxon>Micromonosporaceae</taxon>
        <taxon>Winogradskya</taxon>
    </lineage>
</organism>
<dbReference type="InterPro" id="IPR009057">
    <property type="entry name" value="Homeodomain-like_sf"/>
</dbReference>
<proteinExistence type="predicted"/>
<dbReference type="AlphaFoldDB" id="A0A919T498"/>
<keyword evidence="1" id="KW-0805">Transcription regulation</keyword>
<dbReference type="SUPFAM" id="SSF48498">
    <property type="entry name" value="Tetracyclin repressor-like, C-terminal domain"/>
    <property type="match status" value="1"/>
</dbReference>
<sequence>MPRARLTPVSVTEAGAALIDEIGLEKFSMGLLAERLEVKTPALYKHVTSQADLVHRIAVRAMAEFADAIRDAIQGRAGSDALATGAQAMRTYVLEHPGQYAVGDAAAARATGPDDPIIPAVKRVVASWAAMLRGYHLDSSQEIHALRMLRSALHGFSTQEAAGGFQIDASVDNSFTWMINFLDRGLHDITATATAATTTRTPPPGGH</sequence>
<evidence type="ECO:0000259" key="5">
    <source>
        <dbReference type="Pfam" id="PF13305"/>
    </source>
</evidence>
<reference evidence="6" key="1">
    <citation type="submission" date="2021-03" db="EMBL/GenBank/DDBJ databases">
        <title>Whole genome shotgun sequence of Actinoplanes consettensis NBRC 14913.</title>
        <authorList>
            <person name="Komaki H."/>
            <person name="Tamura T."/>
        </authorList>
    </citation>
    <scope>NUCLEOTIDE SEQUENCE</scope>
    <source>
        <strain evidence="6">NBRC 14913</strain>
    </source>
</reference>
<keyword evidence="3" id="KW-0804">Transcription</keyword>
<dbReference type="EMBL" id="BOQP01000067">
    <property type="protein sequence ID" value="GIM84527.1"/>
    <property type="molecule type" value="Genomic_DNA"/>
</dbReference>
<dbReference type="InterPro" id="IPR025996">
    <property type="entry name" value="MT1864/Rv1816-like_C"/>
</dbReference>
<dbReference type="GO" id="GO:0003677">
    <property type="term" value="F:DNA binding"/>
    <property type="evidence" value="ECO:0007669"/>
    <property type="project" value="UniProtKB-KW"/>
</dbReference>